<evidence type="ECO:0000313" key="2">
    <source>
        <dbReference type="EMBL" id="MFC6011238.1"/>
    </source>
</evidence>
<organism evidence="2 3">
    <name type="scientific">Nocardia lasii</name>
    <dbReference type="NCBI Taxonomy" id="1616107"/>
    <lineage>
        <taxon>Bacteria</taxon>
        <taxon>Bacillati</taxon>
        <taxon>Actinomycetota</taxon>
        <taxon>Actinomycetes</taxon>
        <taxon>Mycobacteriales</taxon>
        <taxon>Nocardiaceae</taxon>
        <taxon>Nocardia</taxon>
    </lineage>
</organism>
<evidence type="ECO:0000313" key="3">
    <source>
        <dbReference type="Proteomes" id="UP001596223"/>
    </source>
</evidence>
<dbReference type="EMBL" id="JBHSQN010000003">
    <property type="protein sequence ID" value="MFC6011238.1"/>
    <property type="molecule type" value="Genomic_DNA"/>
</dbReference>
<keyword evidence="3" id="KW-1185">Reference proteome</keyword>
<reference evidence="3" key="1">
    <citation type="journal article" date="2019" name="Int. J. Syst. Evol. Microbiol.">
        <title>The Global Catalogue of Microorganisms (GCM) 10K type strain sequencing project: providing services to taxonomists for standard genome sequencing and annotation.</title>
        <authorList>
            <consortium name="The Broad Institute Genomics Platform"/>
            <consortium name="The Broad Institute Genome Sequencing Center for Infectious Disease"/>
            <person name="Wu L."/>
            <person name="Ma J."/>
        </authorList>
    </citation>
    <scope>NUCLEOTIDE SEQUENCE [LARGE SCALE GENOMIC DNA]</scope>
    <source>
        <strain evidence="3">CCUG 36956</strain>
    </source>
</reference>
<comment type="caution">
    <text evidence="2">The sequence shown here is derived from an EMBL/GenBank/DDBJ whole genome shotgun (WGS) entry which is preliminary data.</text>
</comment>
<proteinExistence type="predicted"/>
<dbReference type="Proteomes" id="UP001596223">
    <property type="component" value="Unassembled WGS sequence"/>
</dbReference>
<feature type="region of interest" description="Disordered" evidence="1">
    <location>
        <begin position="27"/>
        <end position="54"/>
    </location>
</feature>
<sequence>MEFDGGGGVVGAQLVGVDKEVFDGAEAEEVGVAGGGAEGEGGGEAEEVEDGAESASGELGFAAVALDVLVAVALVAQGGDHAQADLGDQILDRHGGEAA</sequence>
<feature type="compositionally biased region" description="Acidic residues" evidence="1">
    <location>
        <begin position="41"/>
        <end position="52"/>
    </location>
</feature>
<gene>
    <name evidence="2" type="ORF">ACFP3H_09265</name>
</gene>
<accession>A0ABW1JRI6</accession>
<protein>
    <submittedName>
        <fullName evidence="2">Uncharacterized protein</fullName>
    </submittedName>
</protein>
<name>A0ABW1JRI6_9NOCA</name>
<dbReference type="RefSeq" id="WP_378602652.1">
    <property type="nucleotide sequence ID" value="NZ_JBHSQN010000003.1"/>
</dbReference>
<evidence type="ECO:0000256" key="1">
    <source>
        <dbReference type="SAM" id="MobiDB-lite"/>
    </source>
</evidence>